<dbReference type="InterPro" id="IPR037069">
    <property type="entry name" value="AcylCoA_DH/ox_N_sf"/>
</dbReference>
<dbReference type="InterPro" id="IPR046373">
    <property type="entry name" value="Acyl-CoA_Oxase/DH_mid-dom_sf"/>
</dbReference>
<evidence type="ECO:0000256" key="2">
    <source>
        <dbReference type="ARBA" id="ARBA00009347"/>
    </source>
</evidence>
<dbReference type="InterPro" id="IPR006089">
    <property type="entry name" value="Acyl-CoA_DH_CS"/>
</dbReference>
<gene>
    <name evidence="9" type="ORF">UFOPK3423_00384</name>
</gene>
<evidence type="ECO:0000256" key="1">
    <source>
        <dbReference type="ARBA" id="ARBA00001974"/>
    </source>
</evidence>
<keyword evidence="4" id="KW-0274">FAD</keyword>
<keyword evidence="5" id="KW-0560">Oxidoreductase</keyword>
<dbReference type="GO" id="GO:0003995">
    <property type="term" value="F:acyl-CoA dehydrogenase activity"/>
    <property type="evidence" value="ECO:0007669"/>
    <property type="project" value="InterPro"/>
</dbReference>
<keyword evidence="3" id="KW-0285">Flavoprotein</keyword>
<dbReference type="PANTHER" id="PTHR43884:SF12">
    <property type="entry name" value="ISOVALERYL-COA DEHYDROGENASE, MITOCHONDRIAL-RELATED"/>
    <property type="match status" value="1"/>
</dbReference>
<dbReference type="PROSITE" id="PS00073">
    <property type="entry name" value="ACYL_COA_DH_2"/>
    <property type="match status" value="1"/>
</dbReference>
<accession>A0A6J7CYI6</accession>
<dbReference type="Gene3D" id="2.40.110.10">
    <property type="entry name" value="Butyryl-CoA Dehydrogenase, subunit A, domain 2"/>
    <property type="match status" value="1"/>
</dbReference>
<dbReference type="SUPFAM" id="SSF56645">
    <property type="entry name" value="Acyl-CoA dehydrogenase NM domain-like"/>
    <property type="match status" value="1"/>
</dbReference>
<evidence type="ECO:0000256" key="3">
    <source>
        <dbReference type="ARBA" id="ARBA00022630"/>
    </source>
</evidence>
<dbReference type="PIRSF" id="PIRSF016578">
    <property type="entry name" value="HsaA"/>
    <property type="match status" value="1"/>
</dbReference>
<name>A0A6J7CYI6_9ZZZZ</name>
<evidence type="ECO:0000256" key="5">
    <source>
        <dbReference type="ARBA" id="ARBA00023002"/>
    </source>
</evidence>
<evidence type="ECO:0000259" key="6">
    <source>
        <dbReference type="Pfam" id="PF00441"/>
    </source>
</evidence>
<dbReference type="GO" id="GO:0046359">
    <property type="term" value="P:butyrate catabolic process"/>
    <property type="evidence" value="ECO:0007669"/>
    <property type="project" value="TreeGrafter"/>
</dbReference>
<dbReference type="AlphaFoldDB" id="A0A6J7CYI6"/>
<dbReference type="GO" id="GO:0050660">
    <property type="term" value="F:flavin adenine dinucleotide binding"/>
    <property type="evidence" value="ECO:0007669"/>
    <property type="project" value="InterPro"/>
</dbReference>
<reference evidence="9" key="1">
    <citation type="submission" date="2020-05" db="EMBL/GenBank/DDBJ databases">
        <authorList>
            <person name="Chiriac C."/>
            <person name="Salcher M."/>
            <person name="Ghai R."/>
            <person name="Kavagutti S V."/>
        </authorList>
    </citation>
    <scope>NUCLEOTIDE SEQUENCE</scope>
</reference>
<comment type="cofactor">
    <cofactor evidence="1">
        <name>FAD</name>
        <dbReference type="ChEBI" id="CHEBI:57692"/>
    </cofactor>
</comment>
<feature type="domain" description="Acyl-CoA oxidase/dehydrogenase middle" evidence="7">
    <location>
        <begin position="133"/>
        <end position="227"/>
    </location>
</feature>
<feature type="domain" description="Acyl-CoA dehydrogenase/oxidase N-terminal" evidence="8">
    <location>
        <begin position="16"/>
        <end position="129"/>
    </location>
</feature>
<dbReference type="FunFam" id="1.20.140.10:FF:000001">
    <property type="entry name" value="Acyl-CoA dehydrogenase"/>
    <property type="match status" value="1"/>
</dbReference>
<dbReference type="Pfam" id="PF02770">
    <property type="entry name" value="Acyl-CoA_dh_M"/>
    <property type="match status" value="1"/>
</dbReference>
<evidence type="ECO:0000259" key="7">
    <source>
        <dbReference type="Pfam" id="PF02770"/>
    </source>
</evidence>
<dbReference type="InterPro" id="IPR006091">
    <property type="entry name" value="Acyl-CoA_Oxase/DH_mid-dom"/>
</dbReference>
<organism evidence="9">
    <name type="scientific">freshwater metagenome</name>
    <dbReference type="NCBI Taxonomy" id="449393"/>
    <lineage>
        <taxon>unclassified sequences</taxon>
        <taxon>metagenomes</taxon>
        <taxon>ecological metagenomes</taxon>
    </lineage>
</organism>
<dbReference type="Pfam" id="PF02771">
    <property type="entry name" value="Acyl-CoA_dh_N"/>
    <property type="match status" value="1"/>
</dbReference>
<dbReference type="Gene3D" id="1.10.540.10">
    <property type="entry name" value="Acyl-CoA dehydrogenase/oxidase, N-terminal domain"/>
    <property type="match status" value="1"/>
</dbReference>
<dbReference type="InterPro" id="IPR009075">
    <property type="entry name" value="AcylCo_DH/oxidase_C"/>
</dbReference>
<dbReference type="Pfam" id="PF00441">
    <property type="entry name" value="Acyl-CoA_dh_1"/>
    <property type="match status" value="1"/>
</dbReference>
<evidence type="ECO:0000259" key="8">
    <source>
        <dbReference type="Pfam" id="PF02771"/>
    </source>
</evidence>
<proteinExistence type="inferred from homology"/>
<dbReference type="InterPro" id="IPR036250">
    <property type="entry name" value="AcylCo_DH-like_C"/>
</dbReference>
<evidence type="ECO:0000256" key="4">
    <source>
        <dbReference type="ARBA" id="ARBA00022827"/>
    </source>
</evidence>
<dbReference type="InterPro" id="IPR009100">
    <property type="entry name" value="AcylCoA_DH/oxidase_NM_dom_sf"/>
</dbReference>
<dbReference type="GO" id="GO:0033539">
    <property type="term" value="P:fatty acid beta-oxidation using acyl-CoA dehydrogenase"/>
    <property type="evidence" value="ECO:0007669"/>
    <property type="project" value="TreeGrafter"/>
</dbReference>
<sequence length="396" mass="43358">MTTGSTWTAESAFDLSDEQRDLKEMTARLARERHAPNVAEWERQRSSLPDDERLRLGEVGLLGICLPEEYGGGGRPLLDGLIAIEELGKVSMQGAMPVFEAATGPARVIDLLGTEEQRARILPPVARGEKTIAVSISEPDAGSAATDMSTRARIDGDEIVINGAKRWCTGAGHSEQYLVYCRMGDELGAAGIGAVLVDRDTPGLSFGPREIQMGWAGVHHADMFFDDARVPIENLIIEKGGFKQLFTVFSIERLGNSTCSLALAQAALDRTAAYVQERRQFGKEIIEFQTMQTQLADMLVQVEAARLLIYRAARHAGTGTPVPIEASVAKCFANETSKRVTDLAIQMHGGYGFSAEYEVERLHRDSHGWAIAGGTPTMQRMRIASEYLGRRFDQRS</sequence>
<dbReference type="InterPro" id="IPR013786">
    <property type="entry name" value="AcylCoA_DH/ox_N"/>
</dbReference>
<evidence type="ECO:0000313" key="9">
    <source>
        <dbReference type="EMBL" id="CAB4863862.1"/>
    </source>
</evidence>
<protein>
    <submittedName>
        <fullName evidence="9">Unannotated protein</fullName>
    </submittedName>
</protein>
<dbReference type="SUPFAM" id="SSF47203">
    <property type="entry name" value="Acyl-CoA dehydrogenase C-terminal domain-like"/>
    <property type="match status" value="1"/>
</dbReference>
<dbReference type="Gene3D" id="1.20.140.10">
    <property type="entry name" value="Butyryl-CoA Dehydrogenase, subunit A, domain 3"/>
    <property type="match status" value="1"/>
</dbReference>
<dbReference type="EMBL" id="CAFBLQ010000027">
    <property type="protein sequence ID" value="CAB4863862.1"/>
    <property type="molecule type" value="Genomic_DNA"/>
</dbReference>
<dbReference type="PANTHER" id="PTHR43884">
    <property type="entry name" value="ACYL-COA DEHYDROGENASE"/>
    <property type="match status" value="1"/>
</dbReference>
<comment type="similarity">
    <text evidence="2">Belongs to the acyl-CoA dehydrogenase family.</text>
</comment>
<feature type="domain" description="Acyl-CoA dehydrogenase/oxidase C-terminal" evidence="6">
    <location>
        <begin position="240"/>
        <end position="386"/>
    </location>
</feature>